<accession>A0A8D5K1Y4</accession>
<dbReference type="SMART" id="SM00283">
    <property type="entry name" value="MA"/>
    <property type="match status" value="1"/>
</dbReference>
<keyword evidence="1 3" id="KW-0807">Transducer</keyword>
<dbReference type="InterPro" id="IPR004089">
    <property type="entry name" value="MCPsignal_dom"/>
</dbReference>
<dbReference type="InterPro" id="IPR004090">
    <property type="entry name" value="Chemotax_Me-accpt_rcpt"/>
</dbReference>
<gene>
    <name evidence="5" type="ORF">ZMTM_24470</name>
</gene>
<dbReference type="KEGG" id="mpau:ZMTM_24470"/>
<dbReference type="PANTHER" id="PTHR32089:SF114">
    <property type="entry name" value="METHYL-ACCEPTING CHEMOTAXIS PROTEIN MCPB"/>
    <property type="match status" value="1"/>
</dbReference>
<dbReference type="GO" id="GO:0006935">
    <property type="term" value="P:chemotaxis"/>
    <property type="evidence" value="ECO:0007669"/>
    <property type="project" value="InterPro"/>
</dbReference>
<dbReference type="SUPFAM" id="SSF58104">
    <property type="entry name" value="Methyl-accepting chemotaxis protein (MCP) signaling domain"/>
    <property type="match status" value="1"/>
</dbReference>
<dbReference type="PANTHER" id="PTHR32089">
    <property type="entry name" value="METHYL-ACCEPTING CHEMOTAXIS PROTEIN MCPB"/>
    <property type="match status" value="1"/>
</dbReference>
<dbReference type="AlphaFoldDB" id="A0A8D5K1Y4"/>
<dbReference type="GO" id="GO:0016020">
    <property type="term" value="C:membrane"/>
    <property type="evidence" value="ECO:0007669"/>
    <property type="project" value="InterPro"/>
</dbReference>
<sequence length="340" mass="36962">METEDNYLAPVPDGVQGLDYLCERVLPIWAGQIEAARTVTDEAIIALSQRFYGLSQRIKSTVQTSGGNEGLVLLLHQSQSDLTSIITLLKSSLDEKKALVQAVLDLSIFIKELKSMAENVSSIARQTNMVAINAAIEAAHAGDAGRGFAVVANEVRQLSNHSAITGKQIAEKIRVVNAAISETMTLSQEFELKDLEMVTHAEQVVAKVISKFGDAANAVVEASDAMRAEGQHVGGEISQVLVSLQFQDRVTQMLSHVQQDLTRLEQTLVSGATEVDANQWLAQLSASYTMQQQHEVHQRYSRPATQTPYRTQTINAQSFSAPAQVTSSNAADSSDDITFF</sequence>
<dbReference type="EMBL" id="AP024110">
    <property type="protein sequence ID" value="BCM26188.1"/>
    <property type="molecule type" value="Genomic_DNA"/>
</dbReference>
<keyword evidence="6" id="KW-1185">Reference proteome</keyword>
<feature type="domain" description="Methyl-accepting transducer" evidence="4">
    <location>
        <begin position="100"/>
        <end position="262"/>
    </location>
</feature>
<dbReference type="GO" id="GO:0007165">
    <property type="term" value="P:signal transduction"/>
    <property type="evidence" value="ECO:0007669"/>
    <property type="project" value="UniProtKB-KW"/>
</dbReference>
<proteinExistence type="inferred from homology"/>
<dbReference type="RefSeq" id="WP_221764204.1">
    <property type="nucleotide sequence ID" value="NZ_AP024110.1"/>
</dbReference>
<evidence type="ECO:0000313" key="6">
    <source>
        <dbReference type="Proteomes" id="UP000826722"/>
    </source>
</evidence>
<evidence type="ECO:0000313" key="5">
    <source>
        <dbReference type="EMBL" id="BCM26188.1"/>
    </source>
</evidence>
<dbReference type="Pfam" id="PF00015">
    <property type="entry name" value="MCPsignal"/>
    <property type="match status" value="1"/>
</dbReference>
<evidence type="ECO:0000256" key="1">
    <source>
        <dbReference type="ARBA" id="ARBA00023224"/>
    </source>
</evidence>
<dbReference type="Proteomes" id="UP000826722">
    <property type="component" value="Chromosome"/>
</dbReference>
<protein>
    <submittedName>
        <fullName evidence="5">Methyl-accepting chemotaxis protein</fullName>
    </submittedName>
</protein>
<evidence type="ECO:0000259" key="4">
    <source>
        <dbReference type="PROSITE" id="PS50111"/>
    </source>
</evidence>
<comment type="similarity">
    <text evidence="2">Belongs to the methyl-accepting chemotaxis (MCP) protein family.</text>
</comment>
<evidence type="ECO:0000256" key="3">
    <source>
        <dbReference type="PROSITE-ProRule" id="PRU00284"/>
    </source>
</evidence>
<evidence type="ECO:0000256" key="2">
    <source>
        <dbReference type="ARBA" id="ARBA00029447"/>
    </source>
</evidence>
<name>A0A8D5K1Y4_9PROT</name>
<dbReference type="Gene3D" id="1.10.287.950">
    <property type="entry name" value="Methyl-accepting chemotaxis protein"/>
    <property type="match status" value="1"/>
</dbReference>
<dbReference type="PRINTS" id="PR00260">
    <property type="entry name" value="CHEMTRNSDUCR"/>
</dbReference>
<reference evidence="5" key="1">
    <citation type="journal article" date="2021" name="Arch. Microbiol.">
        <title>Methyloradius palustris gen. nov., sp. nov., a methanol-oxidizing bacterium isolated from snow.</title>
        <authorList>
            <person name="Miyadera T."/>
            <person name="Kojima H."/>
            <person name="Fukui M."/>
        </authorList>
    </citation>
    <scope>NUCLEOTIDE SEQUENCE</scope>
    <source>
        <strain evidence="5">Zm11</strain>
    </source>
</reference>
<dbReference type="PROSITE" id="PS50111">
    <property type="entry name" value="CHEMOTAXIS_TRANSDUC_2"/>
    <property type="match status" value="1"/>
</dbReference>
<organism evidence="5 6">
    <name type="scientific">Methyloradius palustris</name>
    <dbReference type="NCBI Taxonomy" id="2778876"/>
    <lineage>
        <taxon>Bacteria</taxon>
        <taxon>Pseudomonadati</taxon>
        <taxon>Pseudomonadota</taxon>
        <taxon>Betaproteobacteria</taxon>
        <taxon>Nitrosomonadales</taxon>
        <taxon>Methylophilaceae</taxon>
        <taxon>Methyloradius</taxon>
    </lineage>
</organism>
<dbReference type="GO" id="GO:0004888">
    <property type="term" value="F:transmembrane signaling receptor activity"/>
    <property type="evidence" value="ECO:0007669"/>
    <property type="project" value="InterPro"/>
</dbReference>